<evidence type="ECO:0000313" key="3">
    <source>
        <dbReference type="RefSeq" id="XP_013386263.1"/>
    </source>
</evidence>
<feature type="region of interest" description="Disordered" evidence="1">
    <location>
        <begin position="184"/>
        <end position="208"/>
    </location>
</feature>
<dbReference type="RefSeq" id="XP_013386263.1">
    <property type="nucleotide sequence ID" value="XM_013530809.2"/>
</dbReference>
<feature type="region of interest" description="Disordered" evidence="1">
    <location>
        <begin position="19"/>
        <end position="38"/>
    </location>
</feature>
<dbReference type="GeneID" id="106155803"/>
<dbReference type="Proteomes" id="UP000085678">
    <property type="component" value="Unplaced"/>
</dbReference>
<sequence>MYRRPPFYAVPAGGAHYPASPAQNGIKSPPPFPSRRSPGANLFDRAQGFYHAGFTARQIMPATAVAMEEQAPLDLSKPNNKTKSPREVLIRDVDSPLDLSVKTRKRSADTTDNENDDDVIFLKEEGPPQAKYAKDEQHTSQAFKLQNNLNIGSPRRTFCKNNGYLMSPSPVKEPPLYTGTCTPGNQVDRNPYGSQADVTSNQHSPLGRPKFMQQIIPTGTRTFQPQSRPVGGVTNINPHSQPGANKIPGSTVHIPTSANNTISPERRAVNRSVAPSHGNLTPGRPYTSKTDATSHRTVSPAALDAFMALRQKSTAMFHRIRK</sequence>
<proteinExistence type="predicted"/>
<organism evidence="2 3">
    <name type="scientific">Lingula anatina</name>
    <name type="common">Brachiopod</name>
    <name type="synonym">Lingula unguis</name>
    <dbReference type="NCBI Taxonomy" id="7574"/>
    <lineage>
        <taxon>Eukaryota</taxon>
        <taxon>Metazoa</taxon>
        <taxon>Spiralia</taxon>
        <taxon>Lophotrochozoa</taxon>
        <taxon>Brachiopoda</taxon>
        <taxon>Linguliformea</taxon>
        <taxon>Lingulata</taxon>
        <taxon>Lingulida</taxon>
        <taxon>Linguloidea</taxon>
        <taxon>Lingulidae</taxon>
        <taxon>Lingula</taxon>
    </lineage>
</organism>
<feature type="region of interest" description="Disordered" evidence="1">
    <location>
        <begin position="271"/>
        <end position="294"/>
    </location>
</feature>
<keyword evidence="2" id="KW-1185">Reference proteome</keyword>
<feature type="region of interest" description="Disordered" evidence="1">
    <location>
        <begin position="71"/>
        <end position="91"/>
    </location>
</feature>
<accession>A0A1S3HJG6</accession>
<name>A0A1S3HJG6_LINAN</name>
<reference evidence="3" key="1">
    <citation type="submission" date="2025-08" db="UniProtKB">
        <authorList>
            <consortium name="RefSeq"/>
        </authorList>
    </citation>
    <scope>IDENTIFICATION</scope>
    <source>
        <tissue evidence="3">Gonads</tissue>
    </source>
</reference>
<feature type="compositionally biased region" description="Polar residues" evidence="1">
    <location>
        <begin position="184"/>
        <end position="204"/>
    </location>
</feature>
<evidence type="ECO:0000256" key="1">
    <source>
        <dbReference type="SAM" id="MobiDB-lite"/>
    </source>
</evidence>
<dbReference type="InParanoid" id="A0A1S3HJG6"/>
<evidence type="ECO:0000313" key="2">
    <source>
        <dbReference type="Proteomes" id="UP000085678"/>
    </source>
</evidence>
<protein>
    <submittedName>
        <fullName evidence="3">Uncharacterized protein LOC106155803</fullName>
    </submittedName>
</protein>
<dbReference type="KEGG" id="lak:106155803"/>
<gene>
    <name evidence="3" type="primary">LOC106155803</name>
</gene>
<dbReference type="AlphaFoldDB" id="A0A1S3HJG6"/>